<dbReference type="InterPro" id="IPR045179">
    <property type="entry name" value="YgfZ/GcvT"/>
</dbReference>
<dbReference type="AlphaFoldDB" id="A0A1J5QNA2"/>
<feature type="domain" description="GCVT N-terminal" evidence="1">
    <location>
        <begin position="28"/>
        <end position="238"/>
    </location>
</feature>
<sequence length="344" mass="37263">MNPLWQDFLARQGAQLSGDRVNHFGNPVQERQAATQGTIIADLSHFGLLQVDGPDAVTFLQGQVTNDVKLLDGSNSQYAGYCTPKGRLLAIFLAFRHRDLLHLQLNGALTESVLKRLKMYVLRSKVGITEVSDSIIRIGLAGAEAEPVLGRVLGAPPQHARQLVQLENASILRLPGAAPRFEIFVAAENAAALWTALQTGCTAVGTECWDWLEIQAGIPEITPATLETFVPQMVNLDRLDGINFKKGCYTGQEIVARTHYLGKVKRRTYLVHIATDQMPQAGDPLFGDDGVEPVGQIVRAAAAPDGGFDALAELRCESVTMGAIRWPAHQGAALSLLALPYPLE</sequence>
<dbReference type="InterPro" id="IPR017703">
    <property type="entry name" value="YgfZ/GCV_T_CS"/>
</dbReference>
<dbReference type="SUPFAM" id="SSF103025">
    <property type="entry name" value="Folate-binding domain"/>
    <property type="match status" value="1"/>
</dbReference>
<dbReference type="PANTHER" id="PTHR22602:SF0">
    <property type="entry name" value="TRANSFERASE CAF17, MITOCHONDRIAL-RELATED"/>
    <property type="match status" value="1"/>
</dbReference>
<accession>A0A1J5QNA2</accession>
<dbReference type="Gene3D" id="2.40.30.160">
    <property type="match status" value="1"/>
</dbReference>
<proteinExistence type="predicted"/>
<name>A0A1J5QNA2_9ZZZZ</name>
<dbReference type="NCBIfam" id="TIGR03317">
    <property type="entry name" value="ygfZ_signature"/>
    <property type="match status" value="1"/>
</dbReference>
<organism evidence="2">
    <name type="scientific">mine drainage metagenome</name>
    <dbReference type="NCBI Taxonomy" id="410659"/>
    <lineage>
        <taxon>unclassified sequences</taxon>
        <taxon>metagenomes</taxon>
        <taxon>ecological metagenomes</taxon>
    </lineage>
</organism>
<comment type="caution">
    <text evidence="2">The sequence shown here is derived from an EMBL/GenBank/DDBJ whole genome shotgun (WGS) entry which is preliminary data.</text>
</comment>
<dbReference type="SUPFAM" id="SSF101790">
    <property type="entry name" value="Aminomethyltransferase beta-barrel domain"/>
    <property type="match status" value="1"/>
</dbReference>
<dbReference type="Pfam" id="PF01571">
    <property type="entry name" value="GCV_T"/>
    <property type="match status" value="1"/>
</dbReference>
<dbReference type="InterPro" id="IPR029043">
    <property type="entry name" value="GcvT/YgfZ_C"/>
</dbReference>
<dbReference type="Gene3D" id="3.30.70.1400">
    <property type="entry name" value="Aminomethyltransferase beta-barrel domains"/>
    <property type="match status" value="1"/>
</dbReference>
<reference evidence="2" key="1">
    <citation type="submission" date="2016-10" db="EMBL/GenBank/DDBJ databases">
        <title>Sequence of Gallionella enrichment culture.</title>
        <authorList>
            <person name="Poehlein A."/>
            <person name="Muehling M."/>
            <person name="Daniel R."/>
        </authorList>
    </citation>
    <scope>NUCLEOTIDE SEQUENCE</scope>
</reference>
<dbReference type="PANTHER" id="PTHR22602">
    <property type="entry name" value="TRANSFERASE CAF17, MITOCHONDRIAL-RELATED"/>
    <property type="match status" value="1"/>
</dbReference>
<dbReference type="EMBL" id="MLJW01000932">
    <property type="protein sequence ID" value="OIQ81375.1"/>
    <property type="molecule type" value="Genomic_DNA"/>
</dbReference>
<gene>
    <name evidence="2" type="primary">ygfZ_9</name>
    <name evidence="2" type="ORF">GALL_368590</name>
</gene>
<dbReference type="Gene3D" id="3.30.70.1630">
    <property type="match status" value="1"/>
</dbReference>
<dbReference type="GO" id="GO:0016226">
    <property type="term" value="P:iron-sulfur cluster assembly"/>
    <property type="evidence" value="ECO:0007669"/>
    <property type="project" value="TreeGrafter"/>
</dbReference>
<dbReference type="InterPro" id="IPR006222">
    <property type="entry name" value="GCVT_N"/>
</dbReference>
<evidence type="ECO:0000259" key="1">
    <source>
        <dbReference type="Pfam" id="PF01571"/>
    </source>
</evidence>
<protein>
    <submittedName>
        <fullName evidence="2">tRNA-modifying protein YgfZ</fullName>
    </submittedName>
</protein>
<evidence type="ECO:0000313" key="2">
    <source>
        <dbReference type="EMBL" id="OIQ81375.1"/>
    </source>
</evidence>
<dbReference type="PIRSF" id="PIRSF006487">
    <property type="entry name" value="GcvT"/>
    <property type="match status" value="1"/>
</dbReference>